<accession>A0A812ZW70</accession>
<protein>
    <submittedName>
        <fullName evidence="1">Clec16a protein</fullName>
    </submittedName>
</protein>
<sequence>MRYDVLFRSPLRLRPAVGSSALWTGYWCSIHAEDLAVREVVLTHHRSVSDVRYKTSGVYAPSQFATVGLHDFWFAASSRSMDVFASWGSAVPALRAHFGLVSADLPVDVGHFYTFLHAKSLGLPLEFTGISYVDFTLVRYRDCKLLVGEQIQDPDQYCSHWEISIARQCSSWLPQPRGWAMQYCPLAGKRAELAPFGSGCGRF</sequence>
<organism evidence="1 2">
    <name type="scientific">Symbiodinium necroappetens</name>
    <dbReference type="NCBI Taxonomy" id="1628268"/>
    <lineage>
        <taxon>Eukaryota</taxon>
        <taxon>Sar</taxon>
        <taxon>Alveolata</taxon>
        <taxon>Dinophyceae</taxon>
        <taxon>Suessiales</taxon>
        <taxon>Symbiodiniaceae</taxon>
        <taxon>Symbiodinium</taxon>
    </lineage>
</organism>
<keyword evidence="2" id="KW-1185">Reference proteome</keyword>
<dbReference type="Proteomes" id="UP000601435">
    <property type="component" value="Unassembled WGS sequence"/>
</dbReference>
<dbReference type="AlphaFoldDB" id="A0A812ZW70"/>
<evidence type="ECO:0000313" key="1">
    <source>
        <dbReference type="EMBL" id="CAE7840712.1"/>
    </source>
</evidence>
<evidence type="ECO:0000313" key="2">
    <source>
        <dbReference type="Proteomes" id="UP000601435"/>
    </source>
</evidence>
<gene>
    <name evidence="1" type="primary">Clec16a</name>
    <name evidence="1" type="ORF">SNEC2469_LOCUS25467</name>
</gene>
<name>A0A812ZW70_9DINO</name>
<reference evidence="1" key="1">
    <citation type="submission" date="2021-02" db="EMBL/GenBank/DDBJ databases">
        <authorList>
            <person name="Dougan E. K."/>
            <person name="Rhodes N."/>
            <person name="Thang M."/>
            <person name="Chan C."/>
        </authorList>
    </citation>
    <scope>NUCLEOTIDE SEQUENCE</scope>
</reference>
<proteinExistence type="predicted"/>
<dbReference type="EMBL" id="CAJNJA010050276">
    <property type="protein sequence ID" value="CAE7840712.1"/>
    <property type="molecule type" value="Genomic_DNA"/>
</dbReference>
<comment type="caution">
    <text evidence="1">The sequence shown here is derived from an EMBL/GenBank/DDBJ whole genome shotgun (WGS) entry which is preliminary data.</text>
</comment>
<dbReference type="OrthoDB" id="9985428at2759"/>